<accession>A0A564Z9V9</accession>
<sequence>MNWEMFRTSRLFSVTTEIKGMMSLLGCPRMAQESTVTKVKALIEWRNASRDDEECTTRTTAFRDMVSLPGIQVTPDLITDLF</sequence>
<gene>
    <name evidence="1" type="ORF">WMSIL1_LOCUS13899</name>
</gene>
<feature type="non-terminal residue" evidence="1">
    <location>
        <position position="82"/>
    </location>
</feature>
<organism evidence="1 2">
    <name type="scientific">Hymenolepis diminuta</name>
    <name type="common">Rat tapeworm</name>
    <dbReference type="NCBI Taxonomy" id="6216"/>
    <lineage>
        <taxon>Eukaryota</taxon>
        <taxon>Metazoa</taxon>
        <taxon>Spiralia</taxon>
        <taxon>Lophotrochozoa</taxon>
        <taxon>Platyhelminthes</taxon>
        <taxon>Cestoda</taxon>
        <taxon>Eucestoda</taxon>
        <taxon>Cyclophyllidea</taxon>
        <taxon>Hymenolepididae</taxon>
        <taxon>Hymenolepis</taxon>
    </lineage>
</organism>
<evidence type="ECO:0000313" key="2">
    <source>
        <dbReference type="Proteomes" id="UP000321570"/>
    </source>
</evidence>
<dbReference type="Proteomes" id="UP000321570">
    <property type="component" value="Unassembled WGS sequence"/>
</dbReference>
<proteinExistence type="predicted"/>
<evidence type="ECO:0000313" key="1">
    <source>
        <dbReference type="EMBL" id="VUZ56192.1"/>
    </source>
</evidence>
<dbReference type="AlphaFoldDB" id="A0A564Z9V9"/>
<protein>
    <submittedName>
        <fullName evidence="1">Uncharacterized protein</fullName>
    </submittedName>
</protein>
<keyword evidence="2" id="KW-1185">Reference proteome</keyword>
<dbReference type="EMBL" id="CABIJS010000700">
    <property type="protein sequence ID" value="VUZ56192.1"/>
    <property type="molecule type" value="Genomic_DNA"/>
</dbReference>
<reference evidence="1 2" key="1">
    <citation type="submission" date="2019-07" db="EMBL/GenBank/DDBJ databases">
        <authorList>
            <person name="Jastrzebski P J."/>
            <person name="Paukszto L."/>
            <person name="Jastrzebski P J."/>
        </authorList>
    </citation>
    <scope>NUCLEOTIDE SEQUENCE [LARGE SCALE GENOMIC DNA]</scope>
    <source>
        <strain evidence="1 2">WMS-il1</strain>
    </source>
</reference>
<name>A0A564Z9V9_HYMDI</name>